<evidence type="ECO:0000313" key="2">
    <source>
        <dbReference type="Proteomes" id="UP001501207"/>
    </source>
</evidence>
<reference evidence="2" key="1">
    <citation type="journal article" date="2019" name="Int. J. Syst. Evol. Microbiol.">
        <title>The Global Catalogue of Microorganisms (GCM) 10K type strain sequencing project: providing services to taxonomists for standard genome sequencing and annotation.</title>
        <authorList>
            <consortium name="The Broad Institute Genomics Platform"/>
            <consortium name="The Broad Institute Genome Sequencing Center for Infectious Disease"/>
            <person name="Wu L."/>
            <person name="Ma J."/>
        </authorList>
    </citation>
    <scope>NUCLEOTIDE SEQUENCE [LARGE SCALE GENOMIC DNA]</scope>
    <source>
        <strain evidence="2">JCM 17664</strain>
    </source>
</reference>
<dbReference type="NCBIfam" id="NF047580">
    <property type="entry name" value="BPSS1187_fam"/>
    <property type="match status" value="1"/>
</dbReference>
<evidence type="ECO:0000313" key="1">
    <source>
        <dbReference type="EMBL" id="GAA4300750.1"/>
    </source>
</evidence>
<protein>
    <recommendedName>
        <fullName evidence="3">Alpha/beta hydrolase</fullName>
    </recommendedName>
</protein>
<keyword evidence="2" id="KW-1185">Reference proteome</keyword>
<evidence type="ECO:0008006" key="3">
    <source>
        <dbReference type="Google" id="ProtNLM"/>
    </source>
</evidence>
<dbReference type="InterPro" id="IPR029058">
    <property type="entry name" value="AB_hydrolase_fold"/>
</dbReference>
<dbReference type="Proteomes" id="UP001501207">
    <property type="component" value="Unassembled WGS sequence"/>
</dbReference>
<dbReference type="InterPro" id="IPR058180">
    <property type="entry name" value="BPSS1187-like"/>
</dbReference>
<accession>A0ABP8FDC3</accession>
<name>A0ABP8FDC3_9BACT</name>
<dbReference type="EMBL" id="BAABFN010000001">
    <property type="protein sequence ID" value="GAA4300750.1"/>
    <property type="molecule type" value="Genomic_DNA"/>
</dbReference>
<gene>
    <name evidence="1" type="ORF">GCM10023143_02020</name>
</gene>
<dbReference type="Gene3D" id="3.40.50.1820">
    <property type="entry name" value="alpha/beta hydrolase"/>
    <property type="match status" value="1"/>
</dbReference>
<proteinExistence type="predicted"/>
<comment type="caution">
    <text evidence="1">The sequence shown here is derived from an EMBL/GenBank/DDBJ whole genome shotgun (WGS) entry which is preliminary data.</text>
</comment>
<organism evidence="1 2">
    <name type="scientific">Compostibacter hankyongensis</name>
    <dbReference type="NCBI Taxonomy" id="1007089"/>
    <lineage>
        <taxon>Bacteria</taxon>
        <taxon>Pseudomonadati</taxon>
        <taxon>Bacteroidota</taxon>
        <taxon>Chitinophagia</taxon>
        <taxon>Chitinophagales</taxon>
        <taxon>Chitinophagaceae</taxon>
        <taxon>Compostibacter</taxon>
    </lineage>
</organism>
<dbReference type="SUPFAM" id="SSF53474">
    <property type="entry name" value="alpha/beta-Hydrolases"/>
    <property type="match status" value="1"/>
</dbReference>
<sequence length="313" mass="35056">MKIVSSGMIRFRFFYPLLCLAGLWLTTGTAFSQVKVLRVSPPATGAAIETVHGPHIALYDPHTSSRHRLILMIVGTGASAEGIRPFDSCFAAMGYHVVSLDYKNNVITTTCSNSRDSGCFDHFREEIVTGTPVSEVVQVDTVNSLFHRFQQLLAYLAKEDPQGGWQEFVRPDGQPRWERIITAGHSQGAGHAAWLGKRFRVDRVLMFSGPQDYLNPYHMPAGWQSGSSATPPSRFFAFLHRKDPFDVTHQLANCSRLMETRRPDTLAVQPGRPVRGRQHILITDIPTKNPHGSTLNPVFVPVWQYMLTARGRR</sequence>